<dbReference type="AlphaFoldDB" id="A0A0D7B178"/>
<name>A0A0D7B178_9AGAR</name>
<sequence length="130" mass="14319">MQFSSGFVLLAASLLATATPTSRDETITFPLKNDLPEQLETCTEYTWSWTPTEGPYRYTIYQDTGGIFFQDQVDEPSVSWTVVARGGKGASITVFDNTGENWGGSGNIPVVNGTDTSCTQCAHYWGYEYC</sequence>
<feature type="chain" id="PRO_5002316720" evidence="1">
    <location>
        <begin position="19"/>
        <end position="130"/>
    </location>
</feature>
<protein>
    <submittedName>
        <fullName evidence="2">Uncharacterized protein</fullName>
    </submittedName>
</protein>
<organism evidence="2 3">
    <name type="scientific">Cylindrobasidium torrendii FP15055 ss-10</name>
    <dbReference type="NCBI Taxonomy" id="1314674"/>
    <lineage>
        <taxon>Eukaryota</taxon>
        <taxon>Fungi</taxon>
        <taxon>Dikarya</taxon>
        <taxon>Basidiomycota</taxon>
        <taxon>Agaricomycotina</taxon>
        <taxon>Agaricomycetes</taxon>
        <taxon>Agaricomycetidae</taxon>
        <taxon>Agaricales</taxon>
        <taxon>Marasmiineae</taxon>
        <taxon>Physalacriaceae</taxon>
        <taxon>Cylindrobasidium</taxon>
    </lineage>
</organism>
<proteinExistence type="predicted"/>
<evidence type="ECO:0000313" key="2">
    <source>
        <dbReference type="EMBL" id="KIY63914.1"/>
    </source>
</evidence>
<evidence type="ECO:0000256" key="1">
    <source>
        <dbReference type="SAM" id="SignalP"/>
    </source>
</evidence>
<keyword evidence="1" id="KW-0732">Signal</keyword>
<accession>A0A0D7B178</accession>
<reference evidence="2 3" key="1">
    <citation type="journal article" date="2015" name="Fungal Genet. Biol.">
        <title>Evolution of novel wood decay mechanisms in Agaricales revealed by the genome sequences of Fistulina hepatica and Cylindrobasidium torrendii.</title>
        <authorList>
            <person name="Floudas D."/>
            <person name="Held B.W."/>
            <person name="Riley R."/>
            <person name="Nagy L.G."/>
            <person name="Koehler G."/>
            <person name="Ransdell A.S."/>
            <person name="Younus H."/>
            <person name="Chow J."/>
            <person name="Chiniquy J."/>
            <person name="Lipzen A."/>
            <person name="Tritt A."/>
            <person name="Sun H."/>
            <person name="Haridas S."/>
            <person name="LaButti K."/>
            <person name="Ohm R.A."/>
            <person name="Kues U."/>
            <person name="Blanchette R.A."/>
            <person name="Grigoriev I.V."/>
            <person name="Minto R.E."/>
            <person name="Hibbett D.S."/>
        </authorList>
    </citation>
    <scope>NUCLEOTIDE SEQUENCE [LARGE SCALE GENOMIC DNA]</scope>
    <source>
        <strain evidence="2 3">FP15055 ss-10</strain>
    </source>
</reference>
<dbReference type="EMBL" id="KN880664">
    <property type="protein sequence ID" value="KIY63914.1"/>
    <property type="molecule type" value="Genomic_DNA"/>
</dbReference>
<feature type="signal peptide" evidence="1">
    <location>
        <begin position="1"/>
        <end position="18"/>
    </location>
</feature>
<keyword evidence="3" id="KW-1185">Reference proteome</keyword>
<dbReference type="Proteomes" id="UP000054007">
    <property type="component" value="Unassembled WGS sequence"/>
</dbReference>
<gene>
    <name evidence="2" type="ORF">CYLTODRAFT_457681</name>
</gene>
<evidence type="ECO:0000313" key="3">
    <source>
        <dbReference type="Proteomes" id="UP000054007"/>
    </source>
</evidence>